<sequence>MLWLWDWVVFVFAWICISINVVLCYNSVLWKLLSQGPKGTGRPCCLCYCCVGIFNCIVDYDTCSFALNRM</sequence>
<feature type="transmembrane region" description="Helical" evidence="1">
    <location>
        <begin position="12"/>
        <end position="33"/>
    </location>
</feature>
<keyword evidence="1" id="KW-0472">Membrane</keyword>
<dbReference type="AlphaFoldDB" id="A0A4Y7IN47"/>
<proteinExistence type="predicted"/>
<organism evidence="2 3">
    <name type="scientific">Papaver somniferum</name>
    <name type="common">Opium poppy</name>
    <dbReference type="NCBI Taxonomy" id="3469"/>
    <lineage>
        <taxon>Eukaryota</taxon>
        <taxon>Viridiplantae</taxon>
        <taxon>Streptophyta</taxon>
        <taxon>Embryophyta</taxon>
        <taxon>Tracheophyta</taxon>
        <taxon>Spermatophyta</taxon>
        <taxon>Magnoliopsida</taxon>
        <taxon>Ranunculales</taxon>
        <taxon>Papaveraceae</taxon>
        <taxon>Papaveroideae</taxon>
        <taxon>Papaver</taxon>
    </lineage>
</organism>
<dbReference type="EMBL" id="CM010716">
    <property type="protein sequence ID" value="RZC49546.1"/>
    <property type="molecule type" value="Genomic_DNA"/>
</dbReference>
<accession>A0A4Y7IN47</accession>
<evidence type="ECO:0000313" key="3">
    <source>
        <dbReference type="Proteomes" id="UP000316621"/>
    </source>
</evidence>
<dbReference type="Proteomes" id="UP000316621">
    <property type="component" value="Chromosome 2"/>
</dbReference>
<reference evidence="2 3" key="1">
    <citation type="journal article" date="2018" name="Science">
        <title>The opium poppy genome and morphinan production.</title>
        <authorList>
            <person name="Guo L."/>
            <person name="Winzer T."/>
            <person name="Yang X."/>
            <person name="Li Y."/>
            <person name="Ning Z."/>
            <person name="He Z."/>
            <person name="Teodor R."/>
            <person name="Lu Y."/>
            <person name="Bowser T.A."/>
            <person name="Graham I.A."/>
            <person name="Ye K."/>
        </authorList>
    </citation>
    <scope>NUCLEOTIDE SEQUENCE [LARGE SCALE GENOMIC DNA]</scope>
    <source>
        <strain evidence="3">cv. HN1</strain>
        <tissue evidence="2">Leaves</tissue>
    </source>
</reference>
<dbReference type="Gramene" id="RZC49546">
    <property type="protein sequence ID" value="RZC49546"/>
    <property type="gene ID" value="C5167_017967"/>
</dbReference>
<protein>
    <submittedName>
        <fullName evidence="2">Uncharacterized protein</fullName>
    </submittedName>
</protein>
<keyword evidence="1" id="KW-0812">Transmembrane</keyword>
<name>A0A4Y7IN47_PAPSO</name>
<keyword evidence="1" id="KW-1133">Transmembrane helix</keyword>
<gene>
    <name evidence="2" type="ORF">C5167_017967</name>
</gene>
<keyword evidence="3" id="KW-1185">Reference proteome</keyword>
<evidence type="ECO:0000313" key="2">
    <source>
        <dbReference type="EMBL" id="RZC49546.1"/>
    </source>
</evidence>
<evidence type="ECO:0000256" key="1">
    <source>
        <dbReference type="SAM" id="Phobius"/>
    </source>
</evidence>